<feature type="domain" description="Tyrosine-protein kinase G-rich" evidence="11">
    <location>
        <begin position="448"/>
        <end position="517"/>
    </location>
</feature>
<organism evidence="12 13">
    <name type="scientific">Christiangramia antarctica</name>
    <dbReference type="NCBI Taxonomy" id="2058158"/>
    <lineage>
        <taxon>Bacteria</taxon>
        <taxon>Pseudomonadati</taxon>
        <taxon>Bacteroidota</taxon>
        <taxon>Flavobacteriia</taxon>
        <taxon>Flavobacteriales</taxon>
        <taxon>Flavobacteriaceae</taxon>
        <taxon>Christiangramia</taxon>
    </lineage>
</organism>
<comment type="similarity">
    <text evidence="1">Belongs to the CpsD/CapB family.</text>
</comment>
<feature type="transmembrane region" description="Helical" evidence="9">
    <location>
        <begin position="29"/>
        <end position="47"/>
    </location>
</feature>
<keyword evidence="4" id="KW-0547">Nucleotide-binding</keyword>
<dbReference type="InterPro" id="IPR025669">
    <property type="entry name" value="AAA_dom"/>
</dbReference>
<name>A0ABW5X2V4_9FLAO</name>
<evidence type="ECO:0000256" key="3">
    <source>
        <dbReference type="ARBA" id="ARBA00022679"/>
    </source>
</evidence>
<evidence type="ECO:0000256" key="5">
    <source>
        <dbReference type="ARBA" id="ARBA00022777"/>
    </source>
</evidence>
<evidence type="ECO:0000259" key="10">
    <source>
        <dbReference type="Pfam" id="PF13614"/>
    </source>
</evidence>
<dbReference type="Proteomes" id="UP001597438">
    <property type="component" value="Unassembled WGS sequence"/>
</dbReference>
<dbReference type="Pfam" id="PF13807">
    <property type="entry name" value="GNVR"/>
    <property type="match status" value="1"/>
</dbReference>
<proteinExistence type="inferred from homology"/>
<keyword evidence="9" id="KW-1133">Transmembrane helix</keyword>
<keyword evidence="5" id="KW-0418">Kinase</keyword>
<evidence type="ECO:0000259" key="11">
    <source>
        <dbReference type="Pfam" id="PF13807"/>
    </source>
</evidence>
<evidence type="ECO:0000313" key="12">
    <source>
        <dbReference type="EMBL" id="MFD2832697.1"/>
    </source>
</evidence>
<dbReference type="CDD" id="cd05387">
    <property type="entry name" value="BY-kinase"/>
    <property type="match status" value="1"/>
</dbReference>
<protein>
    <recommendedName>
        <fullName evidence="2">non-specific protein-tyrosine kinase</fullName>
        <ecNumber evidence="2">2.7.10.2</ecNumber>
    </recommendedName>
</protein>
<evidence type="ECO:0000256" key="8">
    <source>
        <dbReference type="ARBA" id="ARBA00051245"/>
    </source>
</evidence>
<dbReference type="RefSeq" id="WP_251742045.1">
    <property type="nucleotide sequence ID" value="NZ_JBHUOJ010000009.1"/>
</dbReference>
<keyword evidence="3" id="KW-0808">Transferase</keyword>
<evidence type="ECO:0000256" key="7">
    <source>
        <dbReference type="ARBA" id="ARBA00023137"/>
    </source>
</evidence>
<comment type="caution">
    <text evidence="12">The sequence shown here is derived from an EMBL/GenBank/DDBJ whole genome shotgun (WGS) entry which is preliminary data.</text>
</comment>
<accession>A0ABW5X2V4</accession>
<sequence length="801" mass="91069">MEEFSEDFNEPKEESNFDLKAEIFKYLTYWKWLFLGFLVGGCIAFLYNRYTIPVFRTESNLLITKSEENNMSGILPSSGTGSIIRLESNSLQNQIVTLKSKNLVKKVVDSLNLNISYFIEGNVITTEAYKSSPVTINFITPDSIVNNHSKTFIIFPKSNRNFEIFDKKTEKSWKYDLGELISIDSLDFIINSSKPDQFRSSNPIYIEIKPVDRVAANFISKLEVGPKAQSGEILLIGLTYSTSKKAEDFLNNLMYQFNAEGVNDKRQVAGRTTQFIDERLHDLSFSLDTVETNIADFKRDNEFMDVASGAQQLLSRKTEAEQRIFEIETQLNIINSIKNLLANSETFDLLPGNMVTGASQVQNLIEQYNQLILERNSLLRTSTEQNPMMEALDAQIIKLKPNLIKSIEAYASNLRIEISDLNIKESTAKNRFSDFPKMEKGMRGIERKQTIFEQLYLFLLQRKEEAAIAFASTSDVAKVIEPAFTYGSPVSPSPLLILIGGFILGLLIPLLIIFLKNLLDTKVHHKGDLQTLLSTTPFMGEVPRIDTDESDVIQLNDRSSLAESFRILRTNLAYLIQNKDKERGDVIFVTSTIKGEGKTFVSYNLSRTLASTNKRVLLIGADIRNPKLHRYTQMTKGAVEKGLSDYLYDHEIPFDKVISKIKEDEILVDVILSGPIPPNPAELLMNDRMESLINKAKTLYDYIIVDTAPTMIVTDTLLISQLADYTLYVARADYTEKSILQFPKDMKKQGKLKGLAVILNDVDYSKFSYGAKYGYSYGYGYGYGQDAETRWERWKRRLSRN</sequence>
<evidence type="ECO:0000256" key="9">
    <source>
        <dbReference type="SAM" id="Phobius"/>
    </source>
</evidence>
<dbReference type="EMBL" id="JBHUOJ010000009">
    <property type="protein sequence ID" value="MFD2832697.1"/>
    <property type="molecule type" value="Genomic_DNA"/>
</dbReference>
<dbReference type="PANTHER" id="PTHR32309">
    <property type="entry name" value="TYROSINE-PROTEIN KINASE"/>
    <property type="match status" value="1"/>
</dbReference>
<keyword evidence="9" id="KW-0812">Transmembrane</keyword>
<keyword evidence="9" id="KW-0472">Membrane</keyword>
<keyword evidence="7" id="KW-0829">Tyrosine-protein kinase</keyword>
<dbReference type="InterPro" id="IPR032807">
    <property type="entry name" value="GNVR"/>
</dbReference>
<feature type="transmembrane region" description="Helical" evidence="9">
    <location>
        <begin position="495"/>
        <end position="515"/>
    </location>
</feature>
<evidence type="ECO:0000313" key="13">
    <source>
        <dbReference type="Proteomes" id="UP001597438"/>
    </source>
</evidence>
<dbReference type="Pfam" id="PF13614">
    <property type="entry name" value="AAA_31"/>
    <property type="match status" value="1"/>
</dbReference>
<keyword evidence="6" id="KW-0067">ATP-binding</keyword>
<comment type="catalytic activity">
    <reaction evidence="8">
        <text>L-tyrosyl-[protein] + ATP = O-phospho-L-tyrosyl-[protein] + ADP + H(+)</text>
        <dbReference type="Rhea" id="RHEA:10596"/>
        <dbReference type="Rhea" id="RHEA-COMP:10136"/>
        <dbReference type="Rhea" id="RHEA-COMP:20101"/>
        <dbReference type="ChEBI" id="CHEBI:15378"/>
        <dbReference type="ChEBI" id="CHEBI:30616"/>
        <dbReference type="ChEBI" id="CHEBI:46858"/>
        <dbReference type="ChEBI" id="CHEBI:61978"/>
        <dbReference type="ChEBI" id="CHEBI:456216"/>
        <dbReference type="EC" id="2.7.10.2"/>
    </reaction>
</comment>
<evidence type="ECO:0000256" key="2">
    <source>
        <dbReference type="ARBA" id="ARBA00011903"/>
    </source>
</evidence>
<dbReference type="InterPro" id="IPR050445">
    <property type="entry name" value="Bact_polysacc_biosynth/exp"/>
</dbReference>
<keyword evidence="13" id="KW-1185">Reference proteome</keyword>
<evidence type="ECO:0000256" key="6">
    <source>
        <dbReference type="ARBA" id="ARBA00022840"/>
    </source>
</evidence>
<evidence type="ECO:0000256" key="1">
    <source>
        <dbReference type="ARBA" id="ARBA00007316"/>
    </source>
</evidence>
<dbReference type="EC" id="2.7.10.2" evidence="2"/>
<dbReference type="PANTHER" id="PTHR32309:SF13">
    <property type="entry name" value="FERRIC ENTEROBACTIN TRANSPORT PROTEIN FEPE"/>
    <property type="match status" value="1"/>
</dbReference>
<dbReference type="InterPro" id="IPR005702">
    <property type="entry name" value="Wzc-like_C"/>
</dbReference>
<gene>
    <name evidence="12" type="ORF">ACFSYS_05305</name>
</gene>
<feature type="domain" description="AAA" evidence="10">
    <location>
        <begin position="586"/>
        <end position="730"/>
    </location>
</feature>
<evidence type="ECO:0000256" key="4">
    <source>
        <dbReference type="ARBA" id="ARBA00022741"/>
    </source>
</evidence>
<dbReference type="InterPro" id="IPR027417">
    <property type="entry name" value="P-loop_NTPase"/>
</dbReference>
<reference evidence="13" key="1">
    <citation type="journal article" date="2019" name="Int. J. Syst. Evol. Microbiol.">
        <title>The Global Catalogue of Microorganisms (GCM) 10K type strain sequencing project: providing services to taxonomists for standard genome sequencing and annotation.</title>
        <authorList>
            <consortium name="The Broad Institute Genomics Platform"/>
            <consortium name="The Broad Institute Genome Sequencing Center for Infectious Disease"/>
            <person name="Wu L."/>
            <person name="Ma J."/>
        </authorList>
    </citation>
    <scope>NUCLEOTIDE SEQUENCE [LARGE SCALE GENOMIC DNA]</scope>
    <source>
        <strain evidence="13">KCTC 52925</strain>
    </source>
</reference>
<dbReference type="NCBIfam" id="TIGR01007">
    <property type="entry name" value="eps_fam"/>
    <property type="match status" value="1"/>
</dbReference>
<dbReference type="Gene3D" id="3.40.50.300">
    <property type="entry name" value="P-loop containing nucleotide triphosphate hydrolases"/>
    <property type="match status" value="1"/>
</dbReference>
<dbReference type="SUPFAM" id="SSF52540">
    <property type="entry name" value="P-loop containing nucleoside triphosphate hydrolases"/>
    <property type="match status" value="1"/>
</dbReference>